<evidence type="ECO:0000313" key="1">
    <source>
        <dbReference type="EMBL" id="MBC5995333.1"/>
    </source>
</evidence>
<proteinExistence type="predicted"/>
<accession>A0ABR7JKV6</accession>
<dbReference type="Proteomes" id="UP000609849">
    <property type="component" value="Unassembled WGS sequence"/>
</dbReference>
<name>A0ABR7JKV6_9FIRM</name>
<keyword evidence="2" id="KW-1185">Reference proteome</keyword>
<organism evidence="1 2">
    <name type="scientific">Romboutsia faecis</name>
    <dbReference type="NCBI Taxonomy" id="2764597"/>
    <lineage>
        <taxon>Bacteria</taxon>
        <taxon>Bacillati</taxon>
        <taxon>Bacillota</taxon>
        <taxon>Clostridia</taxon>
        <taxon>Peptostreptococcales</taxon>
        <taxon>Peptostreptococcaceae</taxon>
        <taxon>Romboutsia</taxon>
    </lineage>
</organism>
<dbReference type="RefSeq" id="WP_153971458.1">
    <property type="nucleotide sequence ID" value="NZ_JACRWE010000001.1"/>
</dbReference>
<gene>
    <name evidence="1" type="ORF">H8923_01055</name>
</gene>
<reference evidence="1 2" key="1">
    <citation type="submission" date="2020-08" db="EMBL/GenBank/DDBJ databases">
        <authorList>
            <person name="Liu C."/>
            <person name="Sun Q."/>
        </authorList>
    </citation>
    <scope>NUCLEOTIDE SEQUENCE [LARGE SCALE GENOMIC DNA]</scope>
    <source>
        <strain evidence="1 2">NSJ-18</strain>
    </source>
</reference>
<sequence>MNKRERKRITYITKESLNKKGGLPLMTRFLISKSLSISVSTESIYDNFKDSKILLGSSKNFKVKVFKKKKAL</sequence>
<dbReference type="EMBL" id="JACRWE010000001">
    <property type="protein sequence ID" value="MBC5995333.1"/>
    <property type="molecule type" value="Genomic_DNA"/>
</dbReference>
<evidence type="ECO:0000313" key="2">
    <source>
        <dbReference type="Proteomes" id="UP000609849"/>
    </source>
</evidence>
<protein>
    <submittedName>
        <fullName evidence="1">Uncharacterized protein</fullName>
    </submittedName>
</protein>
<comment type="caution">
    <text evidence="1">The sequence shown here is derived from an EMBL/GenBank/DDBJ whole genome shotgun (WGS) entry which is preliminary data.</text>
</comment>